<accession>A0ABR9ZIM4</accession>
<dbReference type="Proteomes" id="UP000635902">
    <property type="component" value="Unassembled WGS sequence"/>
</dbReference>
<organism evidence="1 2">
    <name type="scientific">Corynebacterium suicordis DSM 45110</name>
    <dbReference type="NCBI Taxonomy" id="1121369"/>
    <lineage>
        <taxon>Bacteria</taxon>
        <taxon>Bacillati</taxon>
        <taxon>Actinomycetota</taxon>
        <taxon>Actinomycetes</taxon>
        <taxon>Mycobacteriales</taxon>
        <taxon>Corynebacteriaceae</taxon>
        <taxon>Corynebacterium</taxon>
    </lineage>
</organism>
<dbReference type="SUPFAM" id="SSF48150">
    <property type="entry name" value="DNA-glycosylase"/>
    <property type="match status" value="1"/>
</dbReference>
<evidence type="ECO:0000313" key="2">
    <source>
        <dbReference type="Proteomes" id="UP000635902"/>
    </source>
</evidence>
<keyword evidence="2" id="KW-1185">Reference proteome</keyword>
<keyword evidence="1" id="KW-0540">Nuclease</keyword>
<dbReference type="EMBL" id="JADKMY010000001">
    <property type="protein sequence ID" value="MBF4553219.1"/>
    <property type="molecule type" value="Genomic_DNA"/>
</dbReference>
<reference evidence="1 2" key="1">
    <citation type="submission" date="2020-10" db="EMBL/GenBank/DDBJ databases">
        <title>Novel species in genus Corynebacterium.</title>
        <authorList>
            <person name="Zhang G."/>
        </authorList>
    </citation>
    <scope>NUCLEOTIDE SEQUENCE [LARGE SCALE GENOMIC DNA]</scope>
    <source>
        <strain evidence="1 2">DSM 45110</strain>
    </source>
</reference>
<dbReference type="RefSeq" id="WP_194556046.1">
    <property type="nucleotide sequence ID" value="NZ_JADKMY010000001.1"/>
</dbReference>
<comment type="caution">
    <text evidence="1">The sequence shown here is derived from an EMBL/GenBank/DDBJ whole genome shotgun (WGS) entry which is preliminary data.</text>
</comment>
<dbReference type="InterPro" id="IPR011257">
    <property type="entry name" value="DNA_glycosylase"/>
</dbReference>
<sequence length="205" mass="22794">MPDQTVEKLLDKYGQTFAEQAHITLNDDASSPSRLLMLCMLQAKPISADRAVQALLELNKEKLTTPERVCDARRRQFINAFKKAGYSRYDESSTTYLQKAAQRVCEEHDGDMRKIRDAKNITKELQKFEGVGPACADMFAREAQALWPELAPAIDKKAQQGAEKLGLPTDPAELAELVNADELPRFAAALVRVALDKSDGDLLES</sequence>
<dbReference type="Gene3D" id="1.10.340.30">
    <property type="entry name" value="Hypothetical protein, domain 2"/>
    <property type="match status" value="1"/>
</dbReference>
<keyword evidence="1" id="KW-0255">Endonuclease</keyword>
<name>A0ABR9ZIM4_9CORY</name>
<dbReference type="GO" id="GO:0004519">
    <property type="term" value="F:endonuclease activity"/>
    <property type="evidence" value="ECO:0007669"/>
    <property type="project" value="UniProtKB-KW"/>
</dbReference>
<evidence type="ECO:0000313" key="1">
    <source>
        <dbReference type="EMBL" id="MBF4553219.1"/>
    </source>
</evidence>
<proteinExistence type="predicted"/>
<keyword evidence="1" id="KW-0378">Hydrolase</keyword>
<gene>
    <name evidence="1" type="ORF">IRY30_03865</name>
</gene>
<protein>
    <submittedName>
        <fullName evidence="1">Endonuclease</fullName>
    </submittedName>
</protein>